<dbReference type="Proteomes" id="UP000650511">
    <property type="component" value="Unassembled WGS sequence"/>
</dbReference>
<dbReference type="Pfam" id="PF01899">
    <property type="entry name" value="MNHE"/>
    <property type="match status" value="1"/>
</dbReference>
<evidence type="ECO:0000313" key="8">
    <source>
        <dbReference type="Proteomes" id="UP000650511"/>
    </source>
</evidence>
<dbReference type="RefSeq" id="WP_165403944.1">
    <property type="nucleotide sequence ID" value="NZ_BMHA01000004.1"/>
</dbReference>
<keyword evidence="3" id="KW-1003">Cell membrane</keyword>
<dbReference type="GO" id="GO:0005886">
    <property type="term" value="C:plasma membrane"/>
    <property type="evidence" value="ECO:0007669"/>
    <property type="project" value="UniProtKB-SubCell"/>
</dbReference>
<evidence type="ECO:0000256" key="3">
    <source>
        <dbReference type="ARBA" id="ARBA00022475"/>
    </source>
</evidence>
<name>A0A8J3A791_9ACTN</name>
<evidence type="ECO:0000256" key="1">
    <source>
        <dbReference type="ARBA" id="ARBA00004651"/>
    </source>
</evidence>
<keyword evidence="4" id="KW-0812">Transmembrane</keyword>
<evidence type="ECO:0000256" key="5">
    <source>
        <dbReference type="ARBA" id="ARBA00022989"/>
    </source>
</evidence>
<dbReference type="InterPro" id="IPR002758">
    <property type="entry name" value="Cation_antiport_E"/>
</dbReference>
<keyword evidence="5" id="KW-1133">Transmembrane helix</keyword>
<dbReference type="GO" id="GO:0008324">
    <property type="term" value="F:monoatomic cation transmembrane transporter activity"/>
    <property type="evidence" value="ECO:0007669"/>
    <property type="project" value="InterPro"/>
</dbReference>
<reference evidence="7" key="2">
    <citation type="submission" date="2020-09" db="EMBL/GenBank/DDBJ databases">
        <authorList>
            <person name="Sun Q."/>
            <person name="Zhou Y."/>
        </authorList>
    </citation>
    <scope>NUCLEOTIDE SEQUENCE</scope>
    <source>
        <strain evidence="7">CGMCC 1.14988</strain>
    </source>
</reference>
<reference evidence="7" key="1">
    <citation type="journal article" date="2014" name="Int. J. Syst. Evol. Microbiol.">
        <title>Complete genome sequence of Corynebacterium casei LMG S-19264T (=DSM 44701T), isolated from a smear-ripened cheese.</title>
        <authorList>
            <consortium name="US DOE Joint Genome Institute (JGI-PGF)"/>
            <person name="Walter F."/>
            <person name="Albersmeier A."/>
            <person name="Kalinowski J."/>
            <person name="Ruckert C."/>
        </authorList>
    </citation>
    <scope>NUCLEOTIDE SEQUENCE</scope>
    <source>
        <strain evidence="7">CGMCC 1.14988</strain>
    </source>
</reference>
<dbReference type="EMBL" id="BMHA01000004">
    <property type="protein sequence ID" value="GGI05240.1"/>
    <property type="molecule type" value="Genomic_DNA"/>
</dbReference>
<comment type="subcellular location">
    <subcellularLocation>
        <location evidence="1">Cell membrane</location>
        <topology evidence="1">Multi-pass membrane protein</topology>
    </subcellularLocation>
</comment>
<comment type="similarity">
    <text evidence="2">Belongs to the CPA3 antiporters (TC 2.A.63) subunit E family.</text>
</comment>
<evidence type="ECO:0008006" key="9">
    <source>
        <dbReference type="Google" id="ProtNLM"/>
    </source>
</evidence>
<evidence type="ECO:0000256" key="4">
    <source>
        <dbReference type="ARBA" id="ARBA00022692"/>
    </source>
</evidence>
<proteinExistence type="inferred from homology"/>
<evidence type="ECO:0000256" key="6">
    <source>
        <dbReference type="ARBA" id="ARBA00023136"/>
    </source>
</evidence>
<organism evidence="7 8">
    <name type="scientific">Egicoccus halophilus</name>
    <dbReference type="NCBI Taxonomy" id="1670830"/>
    <lineage>
        <taxon>Bacteria</taxon>
        <taxon>Bacillati</taxon>
        <taxon>Actinomycetota</taxon>
        <taxon>Nitriliruptoria</taxon>
        <taxon>Egicoccales</taxon>
        <taxon>Egicoccaceae</taxon>
        <taxon>Egicoccus</taxon>
    </lineage>
</organism>
<keyword evidence="6" id="KW-0472">Membrane</keyword>
<dbReference type="PANTHER" id="PTHR34584">
    <property type="entry name" value="NA(+)/H(+) ANTIPORTER SUBUNIT E1"/>
    <property type="match status" value="1"/>
</dbReference>
<accession>A0A8J3A791</accession>
<evidence type="ECO:0000256" key="2">
    <source>
        <dbReference type="ARBA" id="ARBA00006228"/>
    </source>
</evidence>
<dbReference type="PANTHER" id="PTHR34584:SF1">
    <property type="entry name" value="NA(+)_H(+) ANTIPORTER SUBUNIT E1"/>
    <property type="match status" value="1"/>
</dbReference>
<evidence type="ECO:0000313" key="7">
    <source>
        <dbReference type="EMBL" id="GGI05240.1"/>
    </source>
</evidence>
<comment type="caution">
    <text evidence="7">The sequence shown here is derived from an EMBL/GenBank/DDBJ whole genome shotgun (WGS) entry which is preliminary data.</text>
</comment>
<sequence length="114" mass="13076">MKRVIGVLRRLPYIVWALLVFLWALVLSNVRVAWEVLTPGLSMTPAIVRVPTRTRSDWETTLLANMITMTPGTLSIEVDEDTRDLYVHTLYYEGREAFLAEIASLERTLLKATR</sequence>
<protein>
    <recommendedName>
        <fullName evidence="9">Multicomponent Na+:H+ antiporter subunit E</fullName>
    </recommendedName>
</protein>
<keyword evidence="8" id="KW-1185">Reference proteome</keyword>
<dbReference type="AlphaFoldDB" id="A0A8J3A791"/>
<gene>
    <name evidence="7" type="ORF">GCM10011354_13110</name>
</gene>